<dbReference type="PROSITE" id="PS50857">
    <property type="entry name" value="COX2_CUA"/>
    <property type="match status" value="1"/>
</dbReference>
<dbReference type="PROSITE" id="PS50999">
    <property type="entry name" value="COX2_TM"/>
    <property type="match status" value="1"/>
</dbReference>
<dbReference type="OrthoDB" id="9781261at2"/>
<feature type="chain" id="PRO_5011716180" description="Cytochrome c oxidase subunit 2" evidence="13">
    <location>
        <begin position="30"/>
        <end position="449"/>
    </location>
</feature>
<accession>A0A1I3FMC8</accession>
<dbReference type="EMBL" id="FOQO01000002">
    <property type="protein sequence ID" value="SFI12091.1"/>
    <property type="molecule type" value="Genomic_DNA"/>
</dbReference>
<comment type="subcellular location">
    <subcellularLocation>
        <location evidence="10">Cell membrane</location>
        <topology evidence="10">Multi-pass membrane protein</topology>
    </subcellularLocation>
    <subcellularLocation>
        <location evidence="1">Membrane</location>
        <topology evidence="1">Multi-pass membrane protein</topology>
    </subcellularLocation>
</comment>
<keyword evidence="17" id="KW-1185">Reference proteome</keyword>
<dbReference type="InterPro" id="IPR002429">
    <property type="entry name" value="CcO_II-like_C"/>
</dbReference>
<evidence type="ECO:0000256" key="11">
    <source>
        <dbReference type="RuleBase" id="RU004024"/>
    </source>
</evidence>
<dbReference type="AlphaFoldDB" id="A0A1I3FMC8"/>
<sequence length="449" mass="50561">MGFIKSSKLKTVWILAFVVGIALVGRAFAQETDTTATQTVDTATAVADTATAADTAGDVAPVSPDTVTAAVPAAKADKPAAAAAEDAGPNIDPQVYKNFFYGLLLVFLICVLVGVIGKIIQVYELTRRMNGKDTTYYLYNFNAVLFLVALVLGLYGVYWSYVHHGGQSFRAAVTEHGQQIDTMFIITTIICTIVLVVMHIGLFSFAYIYRARPTRKAYFYPHNNTIEKIWTITPAIVLTILVLFGFFTWRGITNVPEEDQKNALHIEVVGEQFTWTVRYPGRDGQLGERNYRLTTPLNGLGMDFNDKKNWDDQLGSEIVLPVNKPVRVQIGSKDILHSFYMPDFRVQMNAVPGMKTYFQFTPTVTTEEMRDRLGDYKYDFVMLCAKICGGGHYNMQKKVRIVTEEEYQAWLNEQPYFFTEDLRKEFKMSQATQTADEPAQERLLANVHE</sequence>
<dbReference type="Gene3D" id="2.60.40.420">
    <property type="entry name" value="Cupredoxins - blue copper proteins"/>
    <property type="match status" value="1"/>
</dbReference>
<dbReference type="PANTHER" id="PTHR22888:SF9">
    <property type="entry name" value="CYTOCHROME C OXIDASE SUBUNIT 2"/>
    <property type="match status" value="1"/>
</dbReference>
<dbReference type="Pfam" id="PF00116">
    <property type="entry name" value="COX2"/>
    <property type="match status" value="1"/>
</dbReference>
<evidence type="ECO:0000256" key="2">
    <source>
        <dbReference type="ARBA" id="ARBA00007866"/>
    </source>
</evidence>
<evidence type="ECO:0000256" key="6">
    <source>
        <dbReference type="ARBA" id="ARBA00022967"/>
    </source>
</evidence>
<dbReference type="Proteomes" id="UP000198670">
    <property type="component" value="Unassembled WGS sequence"/>
</dbReference>
<name>A0A1I3FMC8_9SPHI</name>
<evidence type="ECO:0000313" key="16">
    <source>
        <dbReference type="EMBL" id="SFI12091.1"/>
    </source>
</evidence>
<feature type="domain" description="Cytochrome oxidase subunit II transmembrane region profile" evidence="15">
    <location>
        <begin position="161"/>
        <end position="256"/>
    </location>
</feature>
<dbReference type="InterPro" id="IPR008972">
    <property type="entry name" value="Cupredoxin"/>
</dbReference>
<evidence type="ECO:0000256" key="1">
    <source>
        <dbReference type="ARBA" id="ARBA00004141"/>
    </source>
</evidence>
<keyword evidence="5 10" id="KW-0812">Transmembrane</keyword>
<evidence type="ECO:0000256" key="9">
    <source>
        <dbReference type="ARBA" id="ARBA00023136"/>
    </source>
</evidence>
<reference evidence="16 17" key="1">
    <citation type="submission" date="2016-10" db="EMBL/GenBank/DDBJ databases">
        <authorList>
            <person name="de Groot N.N."/>
        </authorList>
    </citation>
    <scope>NUCLEOTIDE SEQUENCE [LARGE SCALE GENOMIC DNA]</scope>
    <source>
        <strain evidence="16 17">RK1</strain>
    </source>
</reference>
<evidence type="ECO:0000256" key="4">
    <source>
        <dbReference type="ARBA" id="ARBA00022660"/>
    </source>
</evidence>
<protein>
    <recommendedName>
        <fullName evidence="11">Cytochrome c oxidase subunit 2</fullName>
        <ecNumber evidence="11">7.1.1.9</ecNumber>
    </recommendedName>
</protein>
<evidence type="ECO:0000256" key="13">
    <source>
        <dbReference type="SAM" id="SignalP"/>
    </source>
</evidence>
<dbReference type="GO" id="GO:0005886">
    <property type="term" value="C:plasma membrane"/>
    <property type="evidence" value="ECO:0007669"/>
    <property type="project" value="UniProtKB-SubCell"/>
</dbReference>
<keyword evidence="4 10" id="KW-0679">Respiratory chain</keyword>
<comment type="cofactor">
    <cofactor evidence="11">
        <name>Cu cation</name>
        <dbReference type="ChEBI" id="CHEBI:23378"/>
    </cofactor>
    <text evidence="11">Binds a copper A center.</text>
</comment>
<dbReference type="InterPro" id="IPR045187">
    <property type="entry name" value="CcO_II"/>
</dbReference>
<dbReference type="InterPro" id="IPR036257">
    <property type="entry name" value="Cyt_c_oxidase_su2_TM_sf"/>
</dbReference>
<organism evidence="16 17">
    <name type="scientific">Parapedobacter indicus</name>
    <dbReference type="NCBI Taxonomy" id="1477437"/>
    <lineage>
        <taxon>Bacteria</taxon>
        <taxon>Pseudomonadati</taxon>
        <taxon>Bacteroidota</taxon>
        <taxon>Sphingobacteriia</taxon>
        <taxon>Sphingobacteriales</taxon>
        <taxon>Sphingobacteriaceae</taxon>
        <taxon>Parapedobacter</taxon>
    </lineage>
</organism>
<comment type="similarity">
    <text evidence="2 10">Belongs to the cytochrome c oxidase subunit 2 family.</text>
</comment>
<dbReference type="Pfam" id="PF02790">
    <property type="entry name" value="COX2_TM"/>
    <property type="match status" value="1"/>
</dbReference>
<feature type="transmembrane region" description="Helical" evidence="12">
    <location>
        <begin position="99"/>
        <end position="120"/>
    </location>
</feature>
<feature type="signal peptide" evidence="13">
    <location>
        <begin position="1"/>
        <end position="29"/>
    </location>
</feature>
<dbReference type="GO" id="GO:0005507">
    <property type="term" value="F:copper ion binding"/>
    <property type="evidence" value="ECO:0007669"/>
    <property type="project" value="InterPro"/>
</dbReference>
<evidence type="ECO:0000256" key="12">
    <source>
        <dbReference type="SAM" id="Phobius"/>
    </source>
</evidence>
<proteinExistence type="inferred from homology"/>
<keyword evidence="9 12" id="KW-0472">Membrane</keyword>
<gene>
    <name evidence="16" type="ORF">SAMN05444682_102390</name>
</gene>
<evidence type="ECO:0000256" key="8">
    <source>
        <dbReference type="ARBA" id="ARBA00022989"/>
    </source>
</evidence>
<keyword evidence="13" id="KW-0732">Signal</keyword>
<keyword evidence="11" id="KW-0186">Copper</keyword>
<dbReference type="Gene3D" id="1.10.287.90">
    <property type="match status" value="1"/>
</dbReference>
<dbReference type="SUPFAM" id="SSF81464">
    <property type="entry name" value="Cytochrome c oxidase subunit II-like, transmembrane region"/>
    <property type="match status" value="1"/>
</dbReference>
<dbReference type="SUPFAM" id="SSF49503">
    <property type="entry name" value="Cupredoxins"/>
    <property type="match status" value="1"/>
</dbReference>
<feature type="transmembrane region" description="Helical" evidence="12">
    <location>
        <begin position="141"/>
        <end position="162"/>
    </location>
</feature>
<keyword evidence="3 10" id="KW-0813">Transport</keyword>
<evidence type="ECO:0000256" key="5">
    <source>
        <dbReference type="ARBA" id="ARBA00022692"/>
    </source>
</evidence>
<feature type="transmembrane region" description="Helical" evidence="12">
    <location>
        <begin position="182"/>
        <end position="208"/>
    </location>
</feature>
<dbReference type="PRINTS" id="PR01166">
    <property type="entry name" value="CYCOXIDASEII"/>
</dbReference>
<evidence type="ECO:0000313" key="17">
    <source>
        <dbReference type="Proteomes" id="UP000198670"/>
    </source>
</evidence>
<keyword evidence="8 12" id="KW-1133">Transmembrane helix</keyword>
<comment type="catalytic activity">
    <reaction evidence="11">
        <text>4 Fe(II)-[cytochrome c] + O2 + 8 H(+)(in) = 4 Fe(III)-[cytochrome c] + 2 H2O + 4 H(+)(out)</text>
        <dbReference type="Rhea" id="RHEA:11436"/>
        <dbReference type="Rhea" id="RHEA-COMP:10350"/>
        <dbReference type="Rhea" id="RHEA-COMP:14399"/>
        <dbReference type="ChEBI" id="CHEBI:15377"/>
        <dbReference type="ChEBI" id="CHEBI:15378"/>
        <dbReference type="ChEBI" id="CHEBI:15379"/>
        <dbReference type="ChEBI" id="CHEBI:29033"/>
        <dbReference type="ChEBI" id="CHEBI:29034"/>
        <dbReference type="EC" id="7.1.1.9"/>
    </reaction>
</comment>
<dbReference type="InterPro" id="IPR011759">
    <property type="entry name" value="Cyt_c_oxidase_su2_TM_dom"/>
</dbReference>
<keyword evidence="6" id="KW-1278">Translocase</keyword>
<evidence type="ECO:0000256" key="7">
    <source>
        <dbReference type="ARBA" id="ARBA00022982"/>
    </source>
</evidence>
<dbReference type="RefSeq" id="WP_090625319.1">
    <property type="nucleotide sequence ID" value="NZ_FOQO01000002.1"/>
</dbReference>
<evidence type="ECO:0000256" key="10">
    <source>
        <dbReference type="RuleBase" id="RU000456"/>
    </source>
</evidence>
<evidence type="ECO:0000259" key="14">
    <source>
        <dbReference type="PROSITE" id="PS50857"/>
    </source>
</evidence>
<evidence type="ECO:0000256" key="3">
    <source>
        <dbReference type="ARBA" id="ARBA00022448"/>
    </source>
</evidence>
<dbReference type="STRING" id="1477437.SAMN05444682_102390"/>
<evidence type="ECO:0000259" key="15">
    <source>
        <dbReference type="PROSITE" id="PS50999"/>
    </source>
</evidence>
<dbReference type="PANTHER" id="PTHR22888">
    <property type="entry name" value="CYTOCHROME C OXIDASE, SUBUNIT II"/>
    <property type="match status" value="1"/>
</dbReference>
<dbReference type="GO" id="GO:0004129">
    <property type="term" value="F:cytochrome-c oxidase activity"/>
    <property type="evidence" value="ECO:0007669"/>
    <property type="project" value="UniProtKB-EC"/>
</dbReference>
<dbReference type="EC" id="7.1.1.9" evidence="11"/>
<feature type="transmembrane region" description="Helical" evidence="12">
    <location>
        <begin position="229"/>
        <end position="249"/>
    </location>
</feature>
<feature type="domain" description="Cytochrome oxidase subunit II copper A binding" evidence="14">
    <location>
        <begin position="261"/>
        <end position="413"/>
    </location>
</feature>
<keyword evidence="7 10" id="KW-0249">Electron transport</keyword>
<keyword evidence="11" id="KW-0479">Metal-binding</keyword>
<dbReference type="GO" id="GO:0042773">
    <property type="term" value="P:ATP synthesis coupled electron transport"/>
    <property type="evidence" value="ECO:0007669"/>
    <property type="project" value="TreeGrafter"/>
</dbReference>
<comment type="function">
    <text evidence="11">Subunits I and II form the functional core of the enzyme complex. Electrons originating in cytochrome c are transferred via heme a and Cu(A) to the binuclear center formed by heme a3 and Cu(B).</text>
</comment>